<reference evidence="7 8" key="1">
    <citation type="submission" date="2018-01" db="EMBL/GenBank/DDBJ databases">
        <title>Draft genome sequence of Sphaerisporangium sp. 7K107.</title>
        <authorList>
            <person name="Sahin N."/>
            <person name="Saygin H."/>
            <person name="Ay H."/>
        </authorList>
    </citation>
    <scope>NUCLEOTIDE SEQUENCE [LARGE SCALE GENOMIC DNA]</scope>
    <source>
        <strain evidence="7 8">7K107</strain>
    </source>
</reference>
<evidence type="ECO:0000259" key="6">
    <source>
        <dbReference type="Pfam" id="PF07730"/>
    </source>
</evidence>
<keyword evidence="1" id="KW-0808">Transferase</keyword>
<evidence type="ECO:0000313" key="8">
    <source>
        <dbReference type="Proteomes" id="UP000248544"/>
    </source>
</evidence>
<dbReference type="Proteomes" id="UP000248544">
    <property type="component" value="Unassembled WGS sequence"/>
</dbReference>
<evidence type="ECO:0000313" key="7">
    <source>
        <dbReference type="EMBL" id="PZG44675.1"/>
    </source>
</evidence>
<evidence type="ECO:0000256" key="1">
    <source>
        <dbReference type="ARBA" id="ARBA00022679"/>
    </source>
</evidence>
<evidence type="ECO:0000256" key="5">
    <source>
        <dbReference type="SAM" id="Phobius"/>
    </source>
</evidence>
<protein>
    <submittedName>
        <fullName evidence="7">Sensor histidine kinase</fullName>
    </submittedName>
</protein>
<keyword evidence="8" id="KW-1185">Reference proteome</keyword>
<keyword evidence="5" id="KW-0472">Membrane</keyword>
<dbReference type="EMBL" id="POUA01000119">
    <property type="protein sequence ID" value="PZG44675.1"/>
    <property type="molecule type" value="Genomic_DNA"/>
</dbReference>
<dbReference type="GO" id="GO:0000155">
    <property type="term" value="F:phosphorelay sensor kinase activity"/>
    <property type="evidence" value="ECO:0007669"/>
    <property type="project" value="InterPro"/>
</dbReference>
<feature type="transmembrane region" description="Helical" evidence="5">
    <location>
        <begin position="51"/>
        <end position="68"/>
    </location>
</feature>
<sequence length="391" mass="41317">MSDNSGARERAAYERVRRVTRWSLMAGLIIAGMGALNGFAASSLAETLSPVKVISGLVCLVVFAVLYLRITRIAMTRRTPWREIAAAGAVSMVALLIQDPTPWGWGLMASAWAGVAALNVTAAQAVLITLGTTAAAVSLTASGKGMAPAAVQLLLVSVVTTWGNRLQVWFWYVLADAIAGKEAQTRLAVTEERLRFSRDLHDLVGHSLSAIAVKSEVALKLAHADLDRAVAEMGEVRHLAKESLHEIRTAVRGYRTVDLPAELSSVRAVLVAAGIRCEVSAPAESELPGQVSTLLAWVVREGTTNVLRHSSATFCRIDVEPDGGRVRLRMTNDGVRPVAGERPGEDRPAGDGSGLAGLADRVAAHGGTLCVGPGRPGEYVLTATVPVRGVE</sequence>
<dbReference type="PANTHER" id="PTHR24421">
    <property type="entry name" value="NITRATE/NITRITE SENSOR PROTEIN NARX-RELATED"/>
    <property type="match status" value="1"/>
</dbReference>
<feature type="region of interest" description="Disordered" evidence="4">
    <location>
        <begin position="335"/>
        <end position="356"/>
    </location>
</feature>
<dbReference type="Gene3D" id="1.20.5.1930">
    <property type="match status" value="1"/>
</dbReference>
<dbReference type="Pfam" id="PF07730">
    <property type="entry name" value="HisKA_3"/>
    <property type="match status" value="1"/>
</dbReference>
<feature type="domain" description="Signal transduction histidine kinase subgroup 3 dimerisation and phosphoacceptor" evidence="6">
    <location>
        <begin position="192"/>
        <end position="258"/>
    </location>
</feature>
<dbReference type="GO" id="GO:0046983">
    <property type="term" value="F:protein dimerization activity"/>
    <property type="evidence" value="ECO:0007669"/>
    <property type="project" value="InterPro"/>
</dbReference>
<dbReference type="RefSeq" id="WP_111168390.1">
    <property type="nucleotide sequence ID" value="NZ_POUA01000119.1"/>
</dbReference>
<dbReference type="InterPro" id="IPR011712">
    <property type="entry name" value="Sig_transdc_His_kin_sub3_dim/P"/>
</dbReference>
<dbReference type="AlphaFoldDB" id="A0A2W2GXK0"/>
<evidence type="ECO:0000256" key="2">
    <source>
        <dbReference type="ARBA" id="ARBA00022777"/>
    </source>
</evidence>
<dbReference type="CDD" id="cd16917">
    <property type="entry name" value="HATPase_UhpB-NarQ-NarX-like"/>
    <property type="match status" value="1"/>
</dbReference>
<comment type="caution">
    <text evidence="7">The sequence shown here is derived from an EMBL/GenBank/DDBJ whole genome shotgun (WGS) entry which is preliminary data.</text>
</comment>
<gene>
    <name evidence="7" type="ORF">C1I98_16765</name>
</gene>
<dbReference type="Gene3D" id="3.30.565.10">
    <property type="entry name" value="Histidine kinase-like ATPase, C-terminal domain"/>
    <property type="match status" value="1"/>
</dbReference>
<proteinExistence type="predicted"/>
<dbReference type="PANTHER" id="PTHR24421:SF63">
    <property type="entry name" value="SENSOR HISTIDINE KINASE DESK"/>
    <property type="match status" value="1"/>
</dbReference>
<evidence type="ECO:0000256" key="4">
    <source>
        <dbReference type="SAM" id="MobiDB-lite"/>
    </source>
</evidence>
<keyword evidence="5" id="KW-1133">Transmembrane helix</keyword>
<feature type="transmembrane region" description="Helical" evidence="5">
    <location>
        <begin position="109"/>
        <end position="137"/>
    </location>
</feature>
<accession>A0A2W2GXK0</accession>
<dbReference type="SUPFAM" id="SSF55874">
    <property type="entry name" value="ATPase domain of HSP90 chaperone/DNA topoisomerase II/histidine kinase"/>
    <property type="match status" value="1"/>
</dbReference>
<feature type="transmembrane region" description="Helical" evidence="5">
    <location>
        <begin position="21"/>
        <end position="45"/>
    </location>
</feature>
<dbReference type="InterPro" id="IPR036890">
    <property type="entry name" value="HATPase_C_sf"/>
</dbReference>
<dbReference type="GO" id="GO:0016020">
    <property type="term" value="C:membrane"/>
    <property type="evidence" value="ECO:0007669"/>
    <property type="project" value="InterPro"/>
</dbReference>
<keyword evidence="3" id="KW-0902">Two-component regulatory system</keyword>
<organism evidence="7 8">
    <name type="scientific">Spongiactinospora gelatinilytica</name>
    <dbReference type="NCBI Taxonomy" id="2666298"/>
    <lineage>
        <taxon>Bacteria</taxon>
        <taxon>Bacillati</taxon>
        <taxon>Actinomycetota</taxon>
        <taxon>Actinomycetes</taxon>
        <taxon>Streptosporangiales</taxon>
        <taxon>Streptosporangiaceae</taxon>
        <taxon>Spongiactinospora</taxon>
    </lineage>
</organism>
<keyword evidence="2 7" id="KW-0418">Kinase</keyword>
<dbReference type="InterPro" id="IPR050482">
    <property type="entry name" value="Sensor_HK_TwoCompSys"/>
</dbReference>
<name>A0A2W2GXK0_9ACTN</name>
<keyword evidence="5" id="KW-0812">Transmembrane</keyword>
<evidence type="ECO:0000256" key="3">
    <source>
        <dbReference type="ARBA" id="ARBA00023012"/>
    </source>
</evidence>